<evidence type="ECO:0000313" key="9">
    <source>
        <dbReference type="Proteomes" id="UP000607653"/>
    </source>
</evidence>
<evidence type="ECO:0000256" key="2">
    <source>
        <dbReference type="ARBA" id="ARBA00007863"/>
    </source>
</evidence>
<dbReference type="Proteomes" id="UP000607653">
    <property type="component" value="Unassembled WGS sequence"/>
</dbReference>
<gene>
    <name evidence="8" type="ORF">HUJ06_025384</name>
</gene>
<feature type="transmembrane region" description="Helical" evidence="7">
    <location>
        <begin position="199"/>
        <end position="220"/>
    </location>
</feature>
<evidence type="ECO:0000313" key="8">
    <source>
        <dbReference type="EMBL" id="DAD23921.1"/>
    </source>
</evidence>
<feature type="transmembrane region" description="Helical" evidence="7">
    <location>
        <begin position="328"/>
        <end position="349"/>
    </location>
</feature>
<keyword evidence="5 7" id="KW-1133">Transmembrane helix</keyword>
<proteinExistence type="inferred from homology"/>
<dbReference type="SUPFAM" id="SSF81665">
    <property type="entry name" value="Calcium ATPase, transmembrane domain M"/>
    <property type="match status" value="1"/>
</dbReference>
<evidence type="ECO:0000256" key="4">
    <source>
        <dbReference type="ARBA" id="ARBA00022692"/>
    </source>
</evidence>
<dbReference type="GO" id="GO:0022857">
    <property type="term" value="F:transmembrane transporter activity"/>
    <property type="evidence" value="ECO:0007669"/>
    <property type="project" value="InterPro"/>
</dbReference>
<evidence type="ECO:0008006" key="10">
    <source>
        <dbReference type="Google" id="ProtNLM"/>
    </source>
</evidence>
<dbReference type="InterPro" id="IPR009262">
    <property type="entry name" value="SLC35_F1/F2/F6"/>
</dbReference>
<dbReference type="SUPFAM" id="SSF103481">
    <property type="entry name" value="Multidrug resistance efflux transporter EmrE"/>
    <property type="match status" value="1"/>
</dbReference>
<keyword evidence="9" id="KW-1185">Reference proteome</keyword>
<feature type="transmembrane region" description="Helical" evidence="7">
    <location>
        <begin position="40"/>
        <end position="62"/>
    </location>
</feature>
<evidence type="ECO:0000256" key="3">
    <source>
        <dbReference type="ARBA" id="ARBA00022448"/>
    </source>
</evidence>
<dbReference type="AlphaFoldDB" id="A0A822XXK3"/>
<evidence type="ECO:0000256" key="7">
    <source>
        <dbReference type="SAM" id="Phobius"/>
    </source>
</evidence>
<comment type="similarity">
    <text evidence="2">Belongs to the SLC35F solute transporter family.</text>
</comment>
<reference evidence="8 9" key="1">
    <citation type="journal article" date="2020" name="Mol. Biol. Evol.">
        <title>Distinct Expression and Methylation Patterns for Genes with Different Fates following a Single Whole-Genome Duplication in Flowering Plants.</title>
        <authorList>
            <person name="Shi T."/>
            <person name="Rahmani R.S."/>
            <person name="Gugger P.F."/>
            <person name="Wang M."/>
            <person name="Li H."/>
            <person name="Zhang Y."/>
            <person name="Li Z."/>
            <person name="Wang Q."/>
            <person name="Van de Peer Y."/>
            <person name="Marchal K."/>
            <person name="Chen J."/>
        </authorList>
    </citation>
    <scope>NUCLEOTIDE SEQUENCE [LARGE SCALE GENOMIC DNA]</scope>
    <source>
        <tissue evidence="8">Leaf</tissue>
    </source>
</reference>
<feature type="transmembrane region" description="Helical" evidence="7">
    <location>
        <begin position="272"/>
        <end position="293"/>
    </location>
</feature>
<evidence type="ECO:0000256" key="6">
    <source>
        <dbReference type="ARBA" id="ARBA00023136"/>
    </source>
</evidence>
<feature type="transmembrane region" description="Helical" evidence="7">
    <location>
        <begin position="7"/>
        <end position="28"/>
    </location>
</feature>
<keyword evidence="6 7" id="KW-0472">Membrane</keyword>
<dbReference type="Pfam" id="PF06027">
    <property type="entry name" value="SLC35F"/>
    <property type="match status" value="1"/>
</dbReference>
<dbReference type="PANTHER" id="PTHR23051">
    <property type="entry name" value="SOLUTE CARRIER FAMILY 35, MEMBER F5"/>
    <property type="match status" value="1"/>
</dbReference>
<sequence>MNKVWGWILGLIYIIAVAAIWIAASYVVQSVVDSGVSPFLITYICNSLFVVLIPIVEISHCLEDSAGNLWSWHRNKKGSHLQVEENSEEVLLLGENKLRTETNESNPEVIEAGEISQQKSNISESDYELYEPERTLPVQTRFPELPEVDKVIEDGNKQLDVKGRWTRTRMAKSNTILSSVSSLFTFLVALVFLGEKFTWVKLISVLMCMGGTIIVTLGDSEAGLNAIAAKPLIGDILALVSAGLYAVYITLIRKKIPDDDDQKSGRASMAQFLGFLGLFNLLIFLPVALILNFTKLEPFHTLTWTQFGLIVGKGLIDNVLSDYLWAKAILLTTTTVATAGLTIQVPLAAVVDSILGHAPHLMDYLGGAAIIIGFIGINIPTDACSRAKDAHLEREDAHVSDHYNSLPTGRDVAAMS</sequence>
<dbReference type="EMBL" id="DUZY01000001">
    <property type="protein sequence ID" value="DAD23921.1"/>
    <property type="molecule type" value="Genomic_DNA"/>
</dbReference>
<evidence type="ECO:0000256" key="1">
    <source>
        <dbReference type="ARBA" id="ARBA00004141"/>
    </source>
</evidence>
<accession>A0A822XXK3</accession>
<comment type="subcellular location">
    <subcellularLocation>
        <location evidence="1">Membrane</location>
        <topology evidence="1">Multi-pass membrane protein</topology>
    </subcellularLocation>
</comment>
<dbReference type="GO" id="GO:0016020">
    <property type="term" value="C:membrane"/>
    <property type="evidence" value="ECO:0007669"/>
    <property type="project" value="UniProtKB-SubCell"/>
</dbReference>
<protein>
    <recommendedName>
        <fullName evidence="10">Thiamine-repressible mitochondrial transport protein THI74</fullName>
    </recommendedName>
</protein>
<feature type="transmembrane region" description="Helical" evidence="7">
    <location>
        <begin position="174"/>
        <end position="193"/>
    </location>
</feature>
<comment type="caution">
    <text evidence="8">The sequence shown here is derived from an EMBL/GenBank/DDBJ whole genome shotgun (WGS) entry which is preliminary data.</text>
</comment>
<feature type="transmembrane region" description="Helical" evidence="7">
    <location>
        <begin position="361"/>
        <end position="379"/>
    </location>
</feature>
<organism evidence="8 9">
    <name type="scientific">Nelumbo nucifera</name>
    <name type="common">Sacred lotus</name>
    <dbReference type="NCBI Taxonomy" id="4432"/>
    <lineage>
        <taxon>Eukaryota</taxon>
        <taxon>Viridiplantae</taxon>
        <taxon>Streptophyta</taxon>
        <taxon>Embryophyta</taxon>
        <taxon>Tracheophyta</taxon>
        <taxon>Spermatophyta</taxon>
        <taxon>Magnoliopsida</taxon>
        <taxon>Proteales</taxon>
        <taxon>Nelumbonaceae</taxon>
        <taxon>Nelumbo</taxon>
    </lineage>
</organism>
<dbReference type="InterPro" id="IPR037185">
    <property type="entry name" value="EmrE-like"/>
</dbReference>
<feature type="transmembrane region" description="Helical" evidence="7">
    <location>
        <begin position="232"/>
        <end position="252"/>
    </location>
</feature>
<keyword evidence="4 7" id="KW-0812">Transmembrane</keyword>
<dbReference type="InterPro" id="IPR023298">
    <property type="entry name" value="ATPase_P-typ_TM_dom_sf"/>
</dbReference>
<name>A0A822XXK3_NELNU</name>
<keyword evidence="3" id="KW-0813">Transport</keyword>
<dbReference type="PANTHER" id="PTHR23051:SF0">
    <property type="entry name" value="SOLUTE CARRIER FAMILY 35 MEMBER F5"/>
    <property type="match status" value="1"/>
</dbReference>
<evidence type="ECO:0000256" key="5">
    <source>
        <dbReference type="ARBA" id="ARBA00022989"/>
    </source>
</evidence>